<keyword evidence="2" id="KW-1185">Reference proteome</keyword>
<proteinExistence type="predicted"/>
<gene>
    <name evidence="1" type="ORF">Nepgr_020080</name>
</gene>
<reference evidence="1" key="1">
    <citation type="submission" date="2023-05" db="EMBL/GenBank/DDBJ databases">
        <title>Nepenthes gracilis genome sequencing.</title>
        <authorList>
            <person name="Fukushima K."/>
        </authorList>
    </citation>
    <scope>NUCLEOTIDE SEQUENCE</scope>
    <source>
        <strain evidence="1">SING2019-196</strain>
    </source>
</reference>
<organism evidence="1 2">
    <name type="scientific">Nepenthes gracilis</name>
    <name type="common">Slender pitcher plant</name>
    <dbReference type="NCBI Taxonomy" id="150966"/>
    <lineage>
        <taxon>Eukaryota</taxon>
        <taxon>Viridiplantae</taxon>
        <taxon>Streptophyta</taxon>
        <taxon>Embryophyta</taxon>
        <taxon>Tracheophyta</taxon>
        <taxon>Spermatophyta</taxon>
        <taxon>Magnoliopsida</taxon>
        <taxon>eudicotyledons</taxon>
        <taxon>Gunneridae</taxon>
        <taxon>Pentapetalae</taxon>
        <taxon>Caryophyllales</taxon>
        <taxon>Nepenthaceae</taxon>
        <taxon>Nepenthes</taxon>
    </lineage>
</organism>
<evidence type="ECO:0000313" key="2">
    <source>
        <dbReference type="Proteomes" id="UP001279734"/>
    </source>
</evidence>
<dbReference type="Proteomes" id="UP001279734">
    <property type="component" value="Unassembled WGS sequence"/>
</dbReference>
<accession>A0AAD3XVP6</accession>
<comment type="caution">
    <text evidence="1">The sequence shown here is derived from an EMBL/GenBank/DDBJ whole genome shotgun (WGS) entry which is preliminary data.</text>
</comment>
<dbReference type="AlphaFoldDB" id="A0AAD3XVP6"/>
<name>A0AAD3XVP6_NEPGR</name>
<protein>
    <submittedName>
        <fullName evidence="1">Uncharacterized protein</fullName>
    </submittedName>
</protein>
<evidence type="ECO:0000313" key="1">
    <source>
        <dbReference type="EMBL" id="GMH18239.1"/>
    </source>
</evidence>
<sequence>MMDGLPALGLEVNEAQCAFAKPETTSFVLVPGGRKSLITSSPGMAASTLLLPLSLTWKLSCKGRNFISDHFERVENTCR</sequence>
<dbReference type="EMBL" id="BSYO01000019">
    <property type="protein sequence ID" value="GMH18239.1"/>
    <property type="molecule type" value="Genomic_DNA"/>
</dbReference>